<feature type="transmembrane region" description="Helical" evidence="7">
    <location>
        <begin position="432"/>
        <end position="453"/>
    </location>
</feature>
<evidence type="ECO:0000313" key="8">
    <source>
        <dbReference type="EMBL" id="VVA93508.1"/>
    </source>
</evidence>
<dbReference type="GO" id="GO:0016020">
    <property type="term" value="C:membrane"/>
    <property type="evidence" value="ECO:0007669"/>
    <property type="project" value="UniProtKB-SubCell"/>
</dbReference>
<feature type="transmembrane region" description="Helical" evidence="7">
    <location>
        <begin position="364"/>
        <end position="383"/>
    </location>
</feature>
<protein>
    <recommendedName>
        <fullName evidence="7">Protein DETOXIFICATION</fullName>
    </recommendedName>
    <alternativeName>
        <fullName evidence="7">Multidrug and toxic compound extrusion protein</fullName>
    </alternativeName>
</protein>
<dbReference type="Proteomes" id="UP000489600">
    <property type="component" value="Unassembled WGS sequence"/>
</dbReference>
<dbReference type="GO" id="GO:0042910">
    <property type="term" value="F:xenobiotic transmembrane transporter activity"/>
    <property type="evidence" value="ECO:0007669"/>
    <property type="project" value="InterPro"/>
</dbReference>
<organism evidence="8 9">
    <name type="scientific">Arabis nemorensis</name>
    <dbReference type="NCBI Taxonomy" id="586526"/>
    <lineage>
        <taxon>Eukaryota</taxon>
        <taxon>Viridiplantae</taxon>
        <taxon>Streptophyta</taxon>
        <taxon>Embryophyta</taxon>
        <taxon>Tracheophyta</taxon>
        <taxon>Spermatophyta</taxon>
        <taxon>Magnoliopsida</taxon>
        <taxon>eudicotyledons</taxon>
        <taxon>Gunneridae</taxon>
        <taxon>Pentapetalae</taxon>
        <taxon>rosids</taxon>
        <taxon>malvids</taxon>
        <taxon>Brassicales</taxon>
        <taxon>Brassicaceae</taxon>
        <taxon>Arabideae</taxon>
        <taxon>Arabis</taxon>
    </lineage>
</organism>
<keyword evidence="5 7" id="KW-1133">Transmembrane helix</keyword>
<gene>
    <name evidence="8" type="ORF">ANE_LOCUS3953</name>
</gene>
<reference evidence="8" key="1">
    <citation type="submission" date="2019-07" db="EMBL/GenBank/DDBJ databases">
        <authorList>
            <person name="Dittberner H."/>
        </authorList>
    </citation>
    <scope>NUCLEOTIDE SEQUENCE [LARGE SCALE GENOMIC DNA]</scope>
</reference>
<dbReference type="PANTHER" id="PTHR11206">
    <property type="entry name" value="MULTIDRUG RESISTANCE PROTEIN"/>
    <property type="match status" value="1"/>
</dbReference>
<dbReference type="InterPro" id="IPR002528">
    <property type="entry name" value="MATE_fam"/>
</dbReference>
<feature type="transmembrane region" description="Helical" evidence="7">
    <location>
        <begin position="206"/>
        <end position="228"/>
    </location>
</feature>
<name>A0A565AVS9_9BRAS</name>
<proteinExistence type="inferred from homology"/>
<dbReference type="InterPro" id="IPR045069">
    <property type="entry name" value="MATE_euk"/>
</dbReference>
<dbReference type="Pfam" id="PF01554">
    <property type="entry name" value="MatE"/>
    <property type="match status" value="2"/>
</dbReference>
<evidence type="ECO:0000256" key="3">
    <source>
        <dbReference type="ARBA" id="ARBA00022448"/>
    </source>
</evidence>
<feature type="transmembrane region" description="Helical" evidence="7">
    <location>
        <begin position="329"/>
        <end position="352"/>
    </location>
</feature>
<comment type="similarity">
    <text evidence="2 7">Belongs to the multi antimicrobial extrusion (MATE) (TC 2.A.66.1) family.</text>
</comment>
<evidence type="ECO:0000256" key="2">
    <source>
        <dbReference type="ARBA" id="ARBA00010199"/>
    </source>
</evidence>
<feature type="transmembrane region" description="Helical" evidence="7">
    <location>
        <begin position="112"/>
        <end position="130"/>
    </location>
</feature>
<evidence type="ECO:0000256" key="4">
    <source>
        <dbReference type="ARBA" id="ARBA00022692"/>
    </source>
</evidence>
<feature type="transmembrane region" description="Helical" evidence="7">
    <location>
        <begin position="288"/>
        <end position="308"/>
    </location>
</feature>
<accession>A0A565AVS9</accession>
<keyword evidence="4 7" id="KW-0812">Transmembrane</keyword>
<evidence type="ECO:0000256" key="5">
    <source>
        <dbReference type="ARBA" id="ARBA00022989"/>
    </source>
</evidence>
<feature type="transmembrane region" description="Helical" evidence="7">
    <location>
        <begin position="69"/>
        <end position="92"/>
    </location>
</feature>
<dbReference type="EMBL" id="CABITT030000002">
    <property type="protein sequence ID" value="VVA93508.1"/>
    <property type="molecule type" value="Genomic_DNA"/>
</dbReference>
<sequence>MREERENVLSWPLIGEKEKKTSRVKEEVKKQLWLSGPHIGVSLLQFCLQVISVMFVGHLGSLPLSAASIATSFASVTGLTFLMGTASALDTLCGQSYGAKMYGMLGIQMQRAMLVLTLVSVPLSIIWANTEHFLVFFGQDKSIASLSGSYARFMIPSIFAYGLLQCLNRFLQAQNNVFPVVLCSGVVASIHVVLCGVLVLKTGLGFRGAAVANSISYWLNVILLSCYVKFSPSCSLTWTDFSKEALRDIVGFTKLAIPSALMVCLEMWSFELLVLSSGLLPNPVLQTSVLAICLNTSGTIWMIPFGLSGAASTRVSNELGAGNPEMAKFAVRVIMSIAIVESILVGLVLILIRKIWGFAYSSDPQVVTYVASMLPILALGHCLDSFQSVLSGVARGCGWQKIGALVNLGSYYLVGVPFGLVLGFHFHFGGRGFWLGIICALVVQVVCLSLITFNTNWDEEVKKATSRVESTSGVKDFAADNGSIIVFSE</sequence>
<keyword evidence="6 7" id="KW-0472">Membrane</keyword>
<evidence type="ECO:0000256" key="1">
    <source>
        <dbReference type="ARBA" id="ARBA00004141"/>
    </source>
</evidence>
<comment type="caution">
    <text evidence="8">The sequence shown here is derived from an EMBL/GenBank/DDBJ whole genome shotgun (WGS) entry which is preliminary data.</text>
</comment>
<dbReference type="OrthoDB" id="2126698at2759"/>
<dbReference type="GO" id="GO:0015297">
    <property type="term" value="F:antiporter activity"/>
    <property type="evidence" value="ECO:0007669"/>
    <property type="project" value="InterPro"/>
</dbReference>
<feature type="transmembrane region" description="Helical" evidence="7">
    <location>
        <begin position="176"/>
        <end position="200"/>
    </location>
</feature>
<feature type="transmembrane region" description="Helical" evidence="7">
    <location>
        <begin position="249"/>
        <end position="268"/>
    </location>
</feature>
<feature type="transmembrane region" description="Helical" evidence="7">
    <location>
        <begin position="142"/>
        <end position="164"/>
    </location>
</feature>
<evidence type="ECO:0000256" key="6">
    <source>
        <dbReference type="ARBA" id="ARBA00023136"/>
    </source>
</evidence>
<dbReference type="NCBIfam" id="TIGR00797">
    <property type="entry name" value="matE"/>
    <property type="match status" value="1"/>
</dbReference>
<dbReference type="CDD" id="cd13132">
    <property type="entry name" value="MATE_eukaryotic"/>
    <property type="match status" value="1"/>
</dbReference>
<feature type="transmembrane region" description="Helical" evidence="7">
    <location>
        <begin position="32"/>
        <end position="57"/>
    </location>
</feature>
<dbReference type="AlphaFoldDB" id="A0A565AVS9"/>
<keyword evidence="9" id="KW-1185">Reference proteome</keyword>
<evidence type="ECO:0000313" key="9">
    <source>
        <dbReference type="Proteomes" id="UP000489600"/>
    </source>
</evidence>
<dbReference type="GO" id="GO:1990961">
    <property type="term" value="P:xenobiotic detoxification by transmembrane export across the plasma membrane"/>
    <property type="evidence" value="ECO:0007669"/>
    <property type="project" value="InterPro"/>
</dbReference>
<feature type="transmembrane region" description="Helical" evidence="7">
    <location>
        <begin position="404"/>
        <end position="426"/>
    </location>
</feature>
<evidence type="ECO:0000256" key="7">
    <source>
        <dbReference type="RuleBase" id="RU004914"/>
    </source>
</evidence>
<comment type="subcellular location">
    <subcellularLocation>
        <location evidence="1">Membrane</location>
        <topology evidence="1">Multi-pass membrane protein</topology>
    </subcellularLocation>
</comment>
<keyword evidence="3" id="KW-0813">Transport</keyword>